<dbReference type="AlphaFoldDB" id="A0A0F6YGM3"/>
<evidence type="ECO:0008006" key="5">
    <source>
        <dbReference type="Google" id="ProtNLM"/>
    </source>
</evidence>
<protein>
    <recommendedName>
        <fullName evidence="5">DUF1622 domain-containing protein</fullName>
    </recommendedName>
</protein>
<feature type="region of interest" description="Disordered" evidence="1">
    <location>
        <begin position="1"/>
        <end position="30"/>
    </location>
</feature>
<dbReference type="Pfam" id="PF07784">
    <property type="entry name" value="DUF1622"/>
    <property type="match status" value="1"/>
</dbReference>
<evidence type="ECO:0000313" key="3">
    <source>
        <dbReference type="EMBL" id="AKF03020.1"/>
    </source>
</evidence>
<evidence type="ECO:0000256" key="2">
    <source>
        <dbReference type="SAM" id="Phobius"/>
    </source>
</evidence>
<accession>A0A0F6YGM3</accession>
<keyword evidence="2" id="KW-0812">Transmembrane</keyword>
<keyword evidence="4" id="KW-1185">Reference proteome</keyword>
<dbReference type="PANTHER" id="PTHR38468">
    <property type="entry name" value="SLL0939 PROTEIN"/>
    <property type="match status" value="1"/>
</dbReference>
<dbReference type="KEGG" id="samy:DB32_000169"/>
<dbReference type="Proteomes" id="UP000034883">
    <property type="component" value="Chromosome"/>
</dbReference>
<keyword evidence="2" id="KW-0472">Membrane</keyword>
<organism evidence="3 4">
    <name type="scientific">Sandaracinus amylolyticus</name>
    <dbReference type="NCBI Taxonomy" id="927083"/>
    <lineage>
        <taxon>Bacteria</taxon>
        <taxon>Pseudomonadati</taxon>
        <taxon>Myxococcota</taxon>
        <taxon>Polyangia</taxon>
        <taxon>Polyangiales</taxon>
        <taxon>Sandaracinaceae</taxon>
        <taxon>Sandaracinus</taxon>
    </lineage>
</organism>
<feature type="compositionally biased region" description="Basic residues" evidence="1">
    <location>
        <begin position="1"/>
        <end position="10"/>
    </location>
</feature>
<name>A0A0F6YGM3_9BACT</name>
<dbReference type="PANTHER" id="PTHR38468:SF1">
    <property type="entry name" value="SLL0939 PROTEIN"/>
    <property type="match status" value="1"/>
</dbReference>
<proteinExistence type="predicted"/>
<dbReference type="InterPro" id="IPR012427">
    <property type="entry name" value="DUF1622"/>
</dbReference>
<evidence type="ECO:0000313" key="4">
    <source>
        <dbReference type="Proteomes" id="UP000034883"/>
    </source>
</evidence>
<reference evidence="3 4" key="1">
    <citation type="submission" date="2015-03" db="EMBL/GenBank/DDBJ databases">
        <title>Genome assembly of Sandaracinus amylolyticus DSM 53668.</title>
        <authorList>
            <person name="Sharma G."/>
            <person name="Subramanian S."/>
        </authorList>
    </citation>
    <scope>NUCLEOTIDE SEQUENCE [LARGE SCALE GENOMIC DNA]</scope>
    <source>
        <strain evidence="3 4">DSM 53668</strain>
    </source>
</reference>
<gene>
    <name evidence="3" type="ORF">DB32_000169</name>
</gene>
<evidence type="ECO:0000256" key="1">
    <source>
        <dbReference type="SAM" id="MobiDB-lite"/>
    </source>
</evidence>
<keyword evidence="2" id="KW-1133">Transmembrane helix</keyword>
<dbReference type="EMBL" id="CP011125">
    <property type="protein sequence ID" value="AKF03020.1"/>
    <property type="molecule type" value="Genomic_DNA"/>
</dbReference>
<sequence>MLQRRAGLRAHQRDRARPAARSARRAARGTTWRAGCTGSARMHEGPVFAIVSRAIEVAGVAIIVVGIVIACAQFAQHVVAHRPDAYGELRRALGRSLLLGLELLVAADIVSTVALEPTFESLGVLAILVVIRTFLSWALELETEGRWPWQRRGRAEQHSAPGWVSAGDAAARS</sequence>
<feature type="transmembrane region" description="Helical" evidence="2">
    <location>
        <begin position="54"/>
        <end position="75"/>
    </location>
</feature>